<evidence type="ECO:0000313" key="9">
    <source>
        <dbReference type="Proteomes" id="UP000289340"/>
    </source>
</evidence>
<dbReference type="GO" id="GO:0016020">
    <property type="term" value="C:membrane"/>
    <property type="evidence" value="ECO:0007669"/>
    <property type="project" value="UniProtKB-SubCell"/>
</dbReference>
<sequence>MSLILGLALAFLLGTGLHFGAKLFTKDVNVLHLIRIEIPFVAATQSLNSLAFVFDGINFGASDFAYSAISLDAVAIVSIICLLILSSASGFIGTWIAMTIYMDLRAIVGFLRIGTRSGPWELLNY</sequence>
<keyword evidence="7" id="KW-0732">Signal</keyword>
<gene>
    <name evidence="8" type="ORF">D0Y65_029833</name>
</gene>
<comment type="subcellular location">
    <subcellularLocation>
        <location evidence="1">Membrane</location>
        <topology evidence="1">Multi-pass membrane protein</topology>
    </subcellularLocation>
</comment>
<dbReference type="PANTHER" id="PTHR42893:SF4">
    <property type="entry name" value="PROTEIN DETOXIFICATION 42"/>
    <property type="match status" value="1"/>
</dbReference>
<keyword evidence="3 6" id="KW-0812">Transmembrane</keyword>
<dbReference type="PROSITE" id="PS00962">
    <property type="entry name" value="RIBOSOMAL_S2_1"/>
    <property type="match status" value="1"/>
</dbReference>
<evidence type="ECO:0000256" key="1">
    <source>
        <dbReference type="ARBA" id="ARBA00004141"/>
    </source>
</evidence>
<name>A0A445I0X8_GLYSO</name>
<proteinExistence type="inferred from homology"/>
<dbReference type="Gramene" id="XM_028333683.1">
    <property type="protein sequence ID" value="XP_028189484.1"/>
    <property type="gene ID" value="LOC114375820"/>
</dbReference>
<feature type="chain" id="PRO_5019089964" evidence="7">
    <location>
        <begin position="17"/>
        <end position="125"/>
    </location>
</feature>
<protein>
    <submittedName>
        <fullName evidence="8">Protein DETOXIFICATION 42</fullName>
    </submittedName>
</protein>
<dbReference type="GO" id="GO:0005840">
    <property type="term" value="C:ribosome"/>
    <property type="evidence" value="ECO:0007669"/>
    <property type="project" value="InterPro"/>
</dbReference>
<accession>A0A445I0X8</accession>
<keyword evidence="5 6" id="KW-0472">Membrane</keyword>
<keyword evidence="4 6" id="KW-1133">Transmembrane helix</keyword>
<dbReference type="InterPro" id="IPR044644">
    <property type="entry name" value="DinF-like"/>
</dbReference>
<evidence type="ECO:0000256" key="6">
    <source>
        <dbReference type="SAM" id="Phobius"/>
    </source>
</evidence>
<feature type="signal peptide" evidence="7">
    <location>
        <begin position="1"/>
        <end position="16"/>
    </location>
</feature>
<comment type="similarity">
    <text evidence="2">Belongs to the multi antimicrobial extrusion (MATE) (TC 2.A.66.1) family.</text>
</comment>
<keyword evidence="9" id="KW-1185">Reference proteome</keyword>
<organism evidence="8 9">
    <name type="scientific">Glycine soja</name>
    <name type="common">Wild soybean</name>
    <dbReference type="NCBI Taxonomy" id="3848"/>
    <lineage>
        <taxon>Eukaryota</taxon>
        <taxon>Viridiplantae</taxon>
        <taxon>Streptophyta</taxon>
        <taxon>Embryophyta</taxon>
        <taxon>Tracheophyta</taxon>
        <taxon>Spermatophyta</taxon>
        <taxon>Magnoliopsida</taxon>
        <taxon>eudicotyledons</taxon>
        <taxon>Gunneridae</taxon>
        <taxon>Pentapetalae</taxon>
        <taxon>rosids</taxon>
        <taxon>fabids</taxon>
        <taxon>Fabales</taxon>
        <taxon>Fabaceae</taxon>
        <taxon>Papilionoideae</taxon>
        <taxon>50 kb inversion clade</taxon>
        <taxon>NPAAA clade</taxon>
        <taxon>indigoferoid/millettioid clade</taxon>
        <taxon>Phaseoleae</taxon>
        <taxon>Glycine</taxon>
        <taxon>Glycine subgen. Soja</taxon>
    </lineage>
</organism>
<evidence type="ECO:0000256" key="7">
    <source>
        <dbReference type="SAM" id="SignalP"/>
    </source>
</evidence>
<dbReference type="EMBL" id="QZWG01000011">
    <property type="protein sequence ID" value="RZB79761.1"/>
    <property type="molecule type" value="Genomic_DNA"/>
</dbReference>
<dbReference type="InterPro" id="IPR018130">
    <property type="entry name" value="Ribosomal_uS2_CS"/>
</dbReference>
<comment type="caution">
    <text evidence="8">The sequence shown here is derived from an EMBL/GenBank/DDBJ whole genome shotgun (WGS) entry which is preliminary data.</text>
</comment>
<dbReference type="GO" id="GO:0003735">
    <property type="term" value="F:structural constituent of ribosome"/>
    <property type="evidence" value="ECO:0007669"/>
    <property type="project" value="InterPro"/>
</dbReference>
<evidence type="ECO:0000256" key="2">
    <source>
        <dbReference type="ARBA" id="ARBA00010199"/>
    </source>
</evidence>
<dbReference type="AlphaFoldDB" id="A0A445I0X8"/>
<evidence type="ECO:0000256" key="4">
    <source>
        <dbReference type="ARBA" id="ARBA00022989"/>
    </source>
</evidence>
<dbReference type="GO" id="GO:0006412">
    <property type="term" value="P:translation"/>
    <property type="evidence" value="ECO:0007669"/>
    <property type="project" value="InterPro"/>
</dbReference>
<evidence type="ECO:0000256" key="5">
    <source>
        <dbReference type="ARBA" id="ARBA00023136"/>
    </source>
</evidence>
<dbReference type="PANTHER" id="PTHR42893">
    <property type="entry name" value="PROTEIN DETOXIFICATION 44, CHLOROPLASTIC-RELATED"/>
    <property type="match status" value="1"/>
</dbReference>
<reference evidence="8 9" key="1">
    <citation type="submission" date="2018-09" db="EMBL/GenBank/DDBJ databases">
        <title>A high-quality reference genome of wild soybean provides a powerful tool to mine soybean genomes.</title>
        <authorList>
            <person name="Xie M."/>
            <person name="Chung C.Y.L."/>
            <person name="Li M.-W."/>
            <person name="Wong F.-L."/>
            <person name="Chan T.-F."/>
            <person name="Lam H.-M."/>
        </authorList>
    </citation>
    <scope>NUCLEOTIDE SEQUENCE [LARGE SCALE GENOMIC DNA]</scope>
    <source>
        <strain evidence="9">cv. W05</strain>
        <tissue evidence="8">Hypocotyl of etiolated seedlings</tissue>
    </source>
</reference>
<dbReference type="Proteomes" id="UP000289340">
    <property type="component" value="Chromosome 11"/>
</dbReference>
<evidence type="ECO:0000256" key="3">
    <source>
        <dbReference type="ARBA" id="ARBA00022692"/>
    </source>
</evidence>
<dbReference type="SMR" id="A0A445I0X8"/>
<feature type="transmembrane region" description="Helical" evidence="6">
    <location>
        <begin position="64"/>
        <end position="85"/>
    </location>
</feature>
<evidence type="ECO:0000313" key="8">
    <source>
        <dbReference type="EMBL" id="RZB79761.1"/>
    </source>
</evidence>